<dbReference type="FunFam" id="1.20.1310.10:FF:000001">
    <property type="entry name" value="Cullin 3"/>
    <property type="match status" value="1"/>
</dbReference>
<comment type="similarity">
    <text evidence="1 4 5">Belongs to the cullin family.</text>
</comment>
<dbReference type="InterPro" id="IPR036317">
    <property type="entry name" value="Cullin_homology_sf"/>
</dbReference>
<dbReference type="EMBL" id="LN891154">
    <property type="protein sequence ID" value="CUS08001.1"/>
    <property type="molecule type" value="Genomic_DNA"/>
</dbReference>
<evidence type="ECO:0000256" key="2">
    <source>
        <dbReference type="ARBA" id="ARBA00022499"/>
    </source>
</evidence>
<evidence type="ECO:0000256" key="4">
    <source>
        <dbReference type="PROSITE-ProRule" id="PRU00330"/>
    </source>
</evidence>
<dbReference type="GO" id="GO:0006511">
    <property type="term" value="P:ubiquitin-dependent protein catabolic process"/>
    <property type="evidence" value="ECO:0007669"/>
    <property type="project" value="InterPro"/>
</dbReference>
<dbReference type="FunFam" id="1.20.1310.10:FF:000002">
    <property type="entry name" value="cullin-3 isoform X1"/>
    <property type="match status" value="1"/>
</dbReference>
<dbReference type="GO" id="GO:0031625">
    <property type="term" value="F:ubiquitin protein ligase binding"/>
    <property type="evidence" value="ECO:0007669"/>
    <property type="project" value="InterPro"/>
</dbReference>
<dbReference type="Gene3D" id="3.30.230.130">
    <property type="entry name" value="Cullin, Chain C, Domain 2"/>
    <property type="match status" value="1"/>
</dbReference>
<dbReference type="FunFam" id="1.20.1310.10:FF:000061">
    <property type="entry name" value="Related to cullulin 3"/>
    <property type="match status" value="1"/>
</dbReference>
<sequence>MNRSRGKIRPPRRGLATDHVDFDEYWEVLAQSLREIYAKNASHLSFEEVYRNAYKLVLKKHGDRLYGNVKKLVGEHLQMVAVRDVKPLLPSSIVTGDVSFGTATTERRTVGTKFLERLKFVWEDHQLCMGMMKEVLMYMDRVFCADRKIPSIYVACMGLFRDHVLRHPEYNIGNALNSVILDQIKMERDGDIINRATIRACVYMLEGLYETEEELEDQKVYLTSFEKNFLLASEVFYQREGERLLRDCDATTYLRKVDKRLKEEYSRCHDTLSMLTEAKIMKVVDQQLIDANINDVMEMEGSGLQFMLDNDRYEDLKLVYELISRVDSEKRSLKKKMCARLVAMGKEVNRTVSTPQIIAVSGADGAGESSKASATVVSEEKVANNITLVAIRWVDEVLALKDKYENIWEQSFDKDKGIQAAMTRAFTDFINDFDRSPEFISLFIDENLRKGLKGKTETEVDVVLDKALTLFRYISDKDVFERYYKKHLSRRLLMNRSVSHDAEKQMIGKFKMEVGFAFTGKFEGMFKDMNISEEMTSEFKRLLQESDNNYKKGVDLSVQILTSTFWPVGGGGSSDHPCIYPPEIRAIRDSFTKYYLDRHSGRKLDWRPDMGTADVRATFKGKKHELNVTTYGMVILMAFSDLAPGRILSFEEIQTITSIPEQDLVRNLQALAVAPKTRVLIKKPMSRDVRLTDVFAVNEEFSSKFMRIRIGVVATNRAETEQERRDTDEKTERYRGATIEAALVRIMKQRKLISHTELVNEVLAQMGSRFNPDITMVKKRIESLMEREYMERAEGERQVYRYIVSSLMALPFHLSIILVPKHNTETTATIIRPSSVPPTHKFRYWLPRPSPFPSPNTMVSFHTLHVQTYIPSFSSFLIQFISGIYMAFITKMG</sequence>
<dbReference type="Pfam" id="PF26557">
    <property type="entry name" value="Cullin_AB"/>
    <property type="match status" value="1"/>
</dbReference>
<evidence type="ECO:0000256" key="6">
    <source>
        <dbReference type="SAM" id="Phobius"/>
    </source>
</evidence>
<evidence type="ECO:0000256" key="3">
    <source>
        <dbReference type="ARBA" id="ARBA00022843"/>
    </source>
</evidence>
<dbReference type="FunFam" id="1.10.10.10:FF:000014">
    <property type="entry name" value="Cullin 1"/>
    <property type="match status" value="1"/>
</dbReference>
<dbReference type="PANTHER" id="PTHR11932">
    <property type="entry name" value="CULLIN"/>
    <property type="match status" value="1"/>
</dbReference>
<dbReference type="Pfam" id="PF10557">
    <property type="entry name" value="Cullin_Nedd8"/>
    <property type="match status" value="1"/>
</dbReference>
<evidence type="ECO:0000256" key="5">
    <source>
        <dbReference type="RuleBase" id="RU003829"/>
    </source>
</evidence>
<evidence type="ECO:0000313" key="9">
    <source>
        <dbReference type="Proteomes" id="UP001412239"/>
    </source>
</evidence>
<dbReference type="InterPro" id="IPR016158">
    <property type="entry name" value="Cullin_homology"/>
</dbReference>
<dbReference type="InterPro" id="IPR036388">
    <property type="entry name" value="WH-like_DNA-bd_sf"/>
</dbReference>
<dbReference type="InterPro" id="IPR019559">
    <property type="entry name" value="Cullin_neddylation_domain"/>
</dbReference>
<keyword evidence="9" id="KW-1185">Reference proteome</keyword>
<name>A0A292PMJ7_9PEZI</name>
<dbReference type="SUPFAM" id="SSF46785">
    <property type="entry name" value="Winged helix' DNA-binding domain"/>
    <property type="match status" value="1"/>
</dbReference>
<evidence type="ECO:0000313" key="8">
    <source>
        <dbReference type="EMBL" id="CUS08001.1"/>
    </source>
</evidence>
<accession>A0A292PMJ7</accession>
<keyword evidence="3" id="KW-0832">Ubl conjugation</keyword>
<dbReference type="InterPro" id="IPR045093">
    <property type="entry name" value="Cullin"/>
</dbReference>
<dbReference type="FunFam" id="1.20.1310.10:FF:000036">
    <property type="entry name" value="SCF ubiquitin ligase subunit CulC, putative"/>
    <property type="match status" value="1"/>
</dbReference>
<dbReference type="InterPro" id="IPR001373">
    <property type="entry name" value="Cullin_N"/>
</dbReference>
<organism evidence="8 9">
    <name type="scientific">Tuber aestivum</name>
    <name type="common">summer truffle</name>
    <dbReference type="NCBI Taxonomy" id="59557"/>
    <lineage>
        <taxon>Eukaryota</taxon>
        <taxon>Fungi</taxon>
        <taxon>Dikarya</taxon>
        <taxon>Ascomycota</taxon>
        <taxon>Pezizomycotina</taxon>
        <taxon>Pezizomycetes</taxon>
        <taxon>Pezizales</taxon>
        <taxon>Tuberaceae</taxon>
        <taxon>Tuber</taxon>
    </lineage>
</organism>
<protein>
    <recommendedName>
        <fullName evidence="7">Cullin family profile domain-containing protein</fullName>
    </recommendedName>
</protein>
<keyword evidence="6" id="KW-0812">Transmembrane</keyword>
<keyword evidence="6" id="KW-1133">Transmembrane helix</keyword>
<evidence type="ECO:0000256" key="1">
    <source>
        <dbReference type="ARBA" id="ARBA00006019"/>
    </source>
</evidence>
<keyword evidence="2" id="KW-1017">Isopeptide bond</keyword>
<dbReference type="SMART" id="SM00182">
    <property type="entry name" value="CULLIN"/>
    <property type="match status" value="1"/>
</dbReference>
<dbReference type="SUPFAM" id="SSF74788">
    <property type="entry name" value="Cullin repeat-like"/>
    <property type="match status" value="1"/>
</dbReference>
<dbReference type="Pfam" id="PF00888">
    <property type="entry name" value="Cullin"/>
    <property type="match status" value="1"/>
</dbReference>
<dbReference type="SUPFAM" id="SSF75632">
    <property type="entry name" value="Cullin homology domain"/>
    <property type="match status" value="1"/>
</dbReference>
<dbReference type="SMART" id="SM00884">
    <property type="entry name" value="Cullin_Nedd8"/>
    <property type="match status" value="1"/>
</dbReference>
<dbReference type="AlphaFoldDB" id="A0A292PMJ7"/>
<evidence type="ECO:0000259" key="7">
    <source>
        <dbReference type="PROSITE" id="PS50069"/>
    </source>
</evidence>
<dbReference type="Gene3D" id="1.20.1310.10">
    <property type="entry name" value="Cullin Repeats"/>
    <property type="match status" value="4"/>
</dbReference>
<dbReference type="PROSITE" id="PS50069">
    <property type="entry name" value="CULLIN_2"/>
    <property type="match status" value="1"/>
</dbReference>
<feature type="domain" description="Cullin family profile" evidence="7">
    <location>
        <begin position="435"/>
        <end position="672"/>
    </location>
</feature>
<dbReference type="InterPro" id="IPR016159">
    <property type="entry name" value="Cullin_repeat-like_dom_sf"/>
</dbReference>
<dbReference type="Proteomes" id="UP001412239">
    <property type="component" value="Unassembled WGS sequence"/>
</dbReference>
<proteinExistence type="inferred from homology"/>
<keyword evidence="6" id="KW-0472">Membrane</keyword>
<reference evidence="8" key="1">
    <citation type="submission" date="2015-10" db="EMBL/GenBank/DDBJ databases">
        <authorList>
            <person name="Regsiter A."/>
            <person name="william w."/>
        </authorList>
    </citation>
    <scope>NUCLEOTIDE SEQUENCE</scope>
    <source>
        <strain evidence="8">Montdore</strain>
    </source>
</reference>
<gene>
    <name evidence="8" type="ORF">GSTUAT00007907001</name>
</gene>
<dbReference type="Gene3D" id="1.10.10.10">
    <property type="entry name" value="Winged helix-like DNA-binding domain superfamily/Winged helix DNA-binding domain"/>
    <property type="match status" value="1"/>
</dbReference>
<dbReference type="InterPro" id="IPR036390">
    <property type="entry name" value="WH_DNA-bd_sf"/>
</dbReference>
<dbReference type="InterPro" id="IPR059120">
    <property type="entry name" value="Cullin-like_AB"/>
</dbReference>
<feature type="transmembrane region" description="Helical" evidence="6">
    <location>
        <begin position="868"/>
        <end position="888"/>
    </location>
</feature>